<keyword evidence="2" id="KW-1185">Reference proteome</keyword>
<gene>
    <name evidence="1" type="ORF">DFH08DRAFT_802686</name>
</gene>
<protein>
    <recommendedName>
        <fullName evidence="3">F-box domain-containing protein</fullName>
    </recommendedName>
</protein>
<name>A0AAD7AEJ8_9AGAR</name>
<dbReference type="InterPro" id="IPR032675">
    <property type="entry name" value="LRR_dom_sf"/>
</dbReference>
<proteinExistence type="predicted"/>
<evidence type="ECO:0000313" key="2">
    <source>
        <dbReference type="Proteomes" id="UP001218218"/>
    </source>
</evidence>
<dbReference type="SUPFAM" id="SSF52047">
    <property type="entry name" value="RNI-like"/>
    <property type="match status" value="1"/>
</dbReference>
<comment type="caution">
    <text evidence="1">The sequence shown here is derived from an EMBL/GenBank/DDBJ whole genome shotgun (WGS) entry which is preliminary data.</text>
</comment>
<dbReference type="AlphaFoldDB" id="A0AAD7AEJ8"/>
<dbReference type="Proteomes" id="UP001218218">
    <property type="component" value="Unassembled WGS sequence"/>
</dbReference>
<organism evidence="1 2">
    <name type="scientific">Mycena albidolilacea</name>
    <dbReference type="NCBI Taxonomy" id="1033008"/>
    <lineage>
        <taxon>Eukaryota</taxon>
        <taxon>Fungi</taxon>
        <taxon>Dikarya</taxon>
        <taxon>Basidiomycota</taxon>
        <taxon>Agaricomycotina</taxon>
        <taxon>Agaricomycetes</taxon>
        <taxon>Agaricomycetidae</taxon>
        <taxon>Agaricales</taxon>
        <taxon>Marasmiineae</taxon>
        <taxon>Mycenaceae</taxon>
        <taxon>Mycena</taxon>
    </lineage>
</organism>
<sequence length="344" mass="38214">MTTISSLPNELLVAIAVAGKEHNEAENWEMHSTTWKAEWTLSHLSRRFSNVIIGAPELWALVEMVSGKGSVEILELLCLERSRAYKISIILRQSSLPHHWAYQIVPHLSRILTTIQSLRIALRTDDALEMLMDSLRDIAAPRLQHLEVVCITEEHNHVGFGAITIFLSGAPRLSFLKIDGFMLQLPALPLLTASLTHLELRTAQYCDPDIDRIAAITAQCPFLARLHLDITFESVAHNRFHIPTLKFLYISISEFEDSDFLPKNLDSFDTPALTELIVGGTHGDQISQLLSLTGLPHSSFPALLSLSFALACTDSCPCETDPDSLPFLTISSPRPSSPYCLISP</sequence>
<evidence type="ECO:0008006" key="3">
    <source>
        <dbReference type="Google" id="ProtNLM"/>
    </source>
</evidence>
<reference evidence="1" key="1">
    <citation type="submission" date="2023-03" db="EMBL/GenBank/DDBJ databases">
        <title>Massive genome expansion in bonnet fungi (Mycena s.s.) driven by repeated elements and novel gene families across ecological guilds.</title>
        <authorList>
            <consortium name="Lawrence Berkeley National Laboratory"/>
            <person name="Harder C.B."/>
            <person name="Miyauchi S."/>
            <person name="Viragh M."/>
            <person name="Kuo A."/>
            <person name="Thoen E."/>
            <person name="Andreopoulos B."/>
            <person name="Lu D."/>
            <person name="Skrede I."/>
            <person name="Drula E."/>
            <person name="Henrissat B."/>
            <person name="Morin E."/>
            <person name="Kohler A."/>
            <person name="Barry K."/>
            <person name="LaButti K."/>
            <person name="Morin E."/>
            <person name="Salamov A."/>
            <person name="Lipzen A."/>
            <person name="Mereny Z."/>
            <person name="Hegedus B."/>
            <person name="Baldrian P."/>
            <person name="Stursova M."/>
            <person name="Weitz H."/>
            <person name="Taylor A."/>
            <person name="Grigoriev I.V."/>
            <person name="Nagy L.G."/>
            <person name="Martin F."/>
            <person name="Kauserud H."/>
        </authorList>
    </citation>
    <scope>NUCLEOTIDE SEQUENCE</scope>
    <source>
        <strain evidence="1">CBHHK002</strain>
    </source>
</reference>
<evidence type="ECO:0000313" key="1">
    <source>
        <dbReference type="EMBL" id="KAJ7356679.1"/>
    </source>
</evidence>
<accession>A0AAD7AEJ8</accession>
<dbReference type="Gene3D" id="3.80.10.10">
    <property type="entry name" value="Ribonuclease Inhibitor"/>
    <property type="match status" value="1"/>
</dbReference>
<dbReference type="EMBL" id="JARIHO010000008">
    <property type="protein sequence ID" value="KAJ7356679.1"/>
    <property type="molecule type" value="Genomic_DNA"/>
</dbReference>